<dbReference type="InterPro" id="IPR003593">
    <property type="entry name" value="AAA+_ATPase"/>
</dbReference>
<dbReference type="GO" id="GO:0006302">
    <property type="term" value="P:double-strand break repair"/>
    <property type="evidence" value="ECO:0007669"/>
    <property type="project" value="InterPro"/>
</dbReference>
<keyword evidence="6" id="KW-0406">Ion transport</keyword>
<dbReference type="SUPFAM" id="SSF52540">
    <property type="entry name" value="P-loop containing nucleoside triphosphate hydrolases"/>
    <property type="match status" value="1"/>
</dbReference>
<dbReference type="PANTHER" id="PTHR42771">
    <property type="entry name" value="IRON(3+)-HYDROXAMATE IMPORT ATP-BINDING PROTEIN FHUC"/>
    <property type="match status" value="1"/>
</dbReference>
<name>A0A9D1K5B7_9FIRM</name>
<dbReference type="GO" id="GO:0005524">
    <property type="term" value="F:ATP binding"/>
    <property type="evidence" value="ECO:0007669"/>
    <property type="project" value="InterPro"/>
</dbReference>
<evidence type="ECO:0000256" key="5">
    <source>
        <dbReference type="ARBA" id="ARBA00023004"/>
    </source>
</evidence>
<comment type="caution">
    <text evidence="9">The sequence shown here is derived from an EMBL/GenBank/DDBJ whole genome shotgun (WGS) entry which is preliminary data.</text>
</comment>
<keyword evidence="5" id="KW-0408">Iron</keyword>
<keyword evidence="7" id="KW-0472">Membrane</keyword>
<evidence type="ECO:0000256" key="1">
    <source>
        <dbReference type="ARBA" id="ARBA00004202"/>
    </source>
</evidence>
<gene>
    <name evidence="9" type="ORF">IAA84_04675</name>
</gene>
<evidence type="ECO:0000256" key="3">
    <source>
        <dbReference type="ARBA" id="ARBA00022475"/>
    </source>
</evidence>
<dbReference type="PANTHER" id="PTHR42771:SF2">
    <property type="entry name" value="IRON(3+)-HYDROXAMATE IMPORT ATP-BINDING PROTEIN FHUC"/>
    <property type="match status" value="1"/>
</dbReference>
<evidence type="ECO:0000256" key="2">
    <source>
        <dbReference type="ARBA" id="ARBA00022448"/>
    </source>
</evidence>
<evidence type="ECO:0000259" key="8">
    <source>
        <dbReference type="SMART" id="SM00382"/>
    </source>
</evidence>
<dbReference type="InterPro" id="IPR051535">
    <property type="entry name" value="Siderophore_ABC-ATPase"/>
</dbReference>
<protein>
    <submittedName>
        <fullName evidence="9">AAA family ATPase</fullName>
    </submittedName>
</protein>
<dbReference type="Gene3D" id="3.40.50.300">
    <property type="entry name" value="P-loop containing nucleotide triphosphate hydrolases"/>
    <property type="match status" value="2"/>
</dbReference>
<evidence type="ECO:0000313" key="9">
    <source>
        <dbReference type="EMBL" id="HIS92294.1"/>
    </source>
</evidence>
<dbReference type="Proteomes" id="UP000824140">
    <property type="component" value="Unassembled WGS sequence"/>
</dbReference>
<reference evidence="9" key="2">
    <citation type="journal article" date="2021" name="PeerJ">
        <title>Extensive microbial diversity within the chicken gut microbiome revealed by metagenomics and culture.</title>
        <authorList>
            <person name="Gilroy R."/>
            <person name="Ravi A."/>
            <person name="Getino M."/>
            <person name="Pursley I."/>
            <person name="Horton D.L."/>
            <person name="Alikhan N.F."/>
            <person name="Baker D."/>
            <person name="Gharbi K."/>
            <person name="Hall N."/>
            <person name="Watson M."/>
            <person name="Adriaenssens E.M."/>
            <person name="Foster-Nyarko E."/>
            <person name="Jarju S."/>
            <person name="Secka A."/>
            <person name="Antonio M."/>
            <person name="Oren A."/>
            <person name="Chaudhuri R.R."/>
            <person name="La Ragione R."/>
            <person name="Hildebrand F."/>
            <person name="Pallen M.J."/>
        </authorList>
    </citation>
    <scope>NUCLEOTIDE SEQUENCE</scope>
    <source>
        <strain evidence="9">13766</strain>
    </source>
</reference>
<dbReference type="GO" id="GO:0005886">
    <property type="term" value="C:plasma membrane"/>
    <property type="evidence" value="ECO:0007669"/>
    <property type="project" value="UniProtKB-SubCell"/>
</dbReference>
<dbReference type="EMBL" id="DVJN01000092">
    <property type="protein sequence ID" value="HIS92294.1"/>
    <property type="molecule type" value="Genomic_DNA"/>
</dbReference>
<dbReference type="AlphaFoldDB" id="A0A9D1K5B7"/>
<dbReference type="InterPro" id="IPR038729">
    <property type="entry name" value="Rad50/SbcC_AAA"/>
</dbReference>
<evidence type="ECO:0000313" key="10">
    <source>
        <dbReference type="Proteomes" id="UP000824140"/>
    </source>
</evidence>
<sequence length="253" mass="28212">MNETGLRYLLSLERIEGCLPPECAYIDSIPALRSLGRLRFSRPVTFFVGENGSGKSTLLEAIAANYGLNPEGGSVNFHFSTQSTHSALYRAIRLGKSPSRPQDAFFLRAESFYNVASEVDRLEAEQPGMLDSYGGISLHGQSHGESFLSLVLYRFRGRGLYLLDEPEAALSPLRQLSLLRAMRDLVCAQSQFIIATHSPILMAYPGAEIFTFGEDGIHSVSYEETEHYQITRTFLENPARMLRELFAETDEGD</sequence>
<evidence type="ECO:0000256" key="7">
    <source>
        <dbReference type="ARBA" id="ARBA00023136"/>
    </source>
</evidence>
<dbReference type="SMART" id="SM00382">
    <property type="entry name" value="AAA"/>
    <property type="match status" value="1"/>
</dbReference>
<dbReference type="GO" id="GO:0006826">
    <property type="term" value="P:iron ion transport"/>
    <property type="evidence" value="ECO:0007669"/>
    <property type="project" value="UniProtKB-KW"/>
</dbReference>
<evidence type="ECO:0000256" key="6">
    <source>
        <dbReference type="ARBA" id="ARBA00023065"/>
    </source>
</evidence>
<keyword evidence="2" id="KW-0813">Transport</keyword>
<dbReference type="Pfam" id="PF13476">
    <property type="entry name" value="AAA_23"/>
    <property type="match status" value="1"/>
</dbReference>
<organism evidence="9 10">
    <name type="scientific">Candidatus Alectryocaccomicrobium excrementavium</name>
    <dbReference type="NCBI Taxonomy" id="2840668"/>
    <lineage>
        <taxon>Bacteria</taxon>
        <taxon>Bacillati</taxon>
        <taxon>Bacillota</taxon>
        <taxon>Clostridia</taxon>
        <taxon>Candidatus Alectryocaccomicrobium</taxon>
    </lineage>
</organism>
<dbReference type="GO" id="GO:0016887">
    <property type="term" value="F:ATP hydrolysis activity"/>
    <property type="evidence" value="ECO:0007669"/>
    <property type="project" value="InterPro"/>
</dbReference>
<dbReference type="InterPro" id="IPR003959">
    <property type="entry name" value="ATPase_AAA_core"/>
</dbReference>
<evidence type="ECO:0000256" key="4">
    <source>
        <dbReference type="ARBA" id="ARBA00022496"/>
    </source>
</evidence>
<feature type="domain" description="AAA+ ATPase" evidence="8">
    <location>
        <begin position="41"/>
        <end position="216"/>
    </location>
</feature>
<keyword evidence="3" id="KW-1003">Cell membrane</keyword>
<keyword evidence="4" id="KW-0410">Iron transport</keyword>
<accession>A0A9D1K5B7</accession>
<proteinExistence type="predicted"/>
<dbReference type="Pfam" id="PF13304">
    <property type="entry name" value="AAA_21"/>
    <property type="match status" value="1"/>
</dbReference>
<comment type="subcellular location">
    <subcellularLocation>
        <location evidence="1">Cell membrane</location>
        <topology evidence="1">Peripheral membrane protein</topology>
    </subcellularLocation>
</comment>
<reference evidence="9" key="1">
    <citation type="submission" date="2020-10" db="EMBL/GenBank/DDBJ databases">
        <authorList>
            <person name="Gilroy R."/>
        </authorList>
    </citation>
    <scope>NUCLEOTIDE SEQUENCE</scope>
    <source>
        <strain evidence="9">13766</strain>
    </source>
</reference>
<dbReference type="InterPro" id="IPR027417">
    <property type="entry name" value="P-loop_NTPase"/>
</dbReference>